<dbReference type="GO" id="GO:0016020">
    <property type="term" value="C:membrane"/>
    <property type="evidence" value="ECO:0007669"/>
    <property type="project" value="UniProtKB-SubCell"/>
</dbReference>
<evidence type="ECO:0000256" key="5">
    <source>
        <dbReference type="SAM" id="Phobius"/>
    </source>
</evidence>
<keyword evidence="4 5" id="KW-0472">Membrane</keyword>
<feature type="transmembrane region" description="Helical" evidence="5">
    <location>
        <begin position="123"/>
        <end position="142"/>
    </location>
</feature>
<protein>
    <submittedName>
        <fullName evidence="8">Uncharacterized membrane protein YccC</fullName>
    </submittedName>
</protein>
<feature type="domain" description="Integral membrane protein YccS N-terminal" evidence="6">
    <location>
        <begin position="79"/>
        <end position="347"/>
    </location>
</feature>
<feature type="domain" description="Integral membrane bound transporter" evidence="7">
    <location>
        <begin position="411"/>
        <end position="536"/>
    </location>
</feature>
<keyword evidence="9" id="KW-1185">Reference proteome</keyword>
<evidence type="ECO:0000259" key="6">
    <source>
        <dbReference type="Pfam" id="PF12805"/>
    </source>
</evidence>
<dbReference type="RefSeq" id="WP_073226862.1">
    <property type="nucleotide sequence ID" value="NZ_FQUQ01000001.1"/>
</dbReference>
<accession>A0A1M4U7Z7</accession>
<dbReference type="Proteomes" id="UP000184287">
    <property type="component" value="Unassembled WGS sequence"/>
</dbReference>
<dbReference type="OrthoDB" id="8670769at2"/>
<keyword evidence="3 5" id="KW-1133">Transmembrane helix</keyword>
<evidence type="ECO:0000256" key="3">
    <source>
        <dbReference type="ARBA" id="ARBA00022989"/>
    </source>
</evidence>
<evidence type="ECO:0000313" key="8">
    <source>
        <dbReference type="EMBL" id="SHE52784.1"/>
    </source>
</evidence>
<dbReference type="InterPro" id="IPR032692">
    <property type="entry name" value="YccS_N"/>
</dbReference>
<dbReference type="Pfam" id="PF13515">
    <property type="entry name" value="FUSC_2"/>
    <property type="match status" value="1"/>
</dbReference>
<sequence length="710" mass="79846">MRFRTGMVKWDNVKGSLISLVYGEYFTDALRNTLTIVLPFALLFFYHQPNMAIGVGVGALLISLTDAPGNRANKFKSAIVSIVSFFFTALIISLSLGNHWLTAGSIFLLTFVFSMFAIFGNRLALTGTMAIILGIFTLGLHPVNPWLFSWYILLGGCWYYLISLIQIVIWPYRSLHQAIFECITTTSAFLKSKAHCYDPEVPLDECYSETIALHVKVSEKQELVRNLLLSDKAAMKPANERGQQLLRTAVSVIDLYEQVTAIHYDYAYVRKTLGKTGALNLIIELIDILAEELEVLSGVFLRPKKILPSERPLKFEQAKAKLAKLLGSAEETNAQILLKILKNLDDITLHVEVIKGDQPVSVIHPDLSWSNTDYEHFLSPQLFNLTSLKQYFSFNSPVFKFSLRLAILCLLAYLITLLFPFGKYSYWLLLTIVIVAKPRFGLTWKRNMERLSGTFIGAVLGIALLLMIKQVLVLLVISAFLLLGFFTFNRIKYAVSVMFITSMVILCLSVYDGHTDHIITERLLYTVVGCVIAFLAAFLFPIWETKGLKTLISNILEANRDYLLKVQTGLQGASAGITESKLARKNSYIQLAKFSEALQYMHLEPKSKQVDMKGIYSIQILSYRINSIIASLSLSAKQNTKQDLGVLLAGEALNNLEYGVQHSASLDLKNIKIVVHSDEIEEMNANEGTLQHQLDLLLALSLELRLYFIK</sequence>
<dbReference type="AlphaFoldDB" id="A0A1M4U7Z7"/>
<dbReference type="InterPro" id="IPR049453">
    <property type="entry name" value="Memb_transporter_dom"/>
</dbReference>
<proteinExistence type="predicted"/>
<feature type="transmembrane region" description="Helical" evidence="5">
    <location>
        <begin position="454"/>
        <end position="487"/>
    </location>
</feature>
<dbReference type="EMBL" id="FQUQ01000001">
    <property type="protein sequence ID" value="SHE52784.1"/>
    <property type="molecule type" value="Genomic_DNA"/>
</dbReference>
<dbReference type="PANTHER" id="PTHR31086">
    <property type="entry name" value="ALUMINUM-ACTIVATED MALATE TRANSPORTER 10"/>
    <property type="match status" value="1"/>
</dbReference>
<feature type="transmembrane region" description="Helical" evidence="5">
    <location>
        <begin position="493"/>
        <end position="511"/>
    </location>
</feature>
<evidence type="ECO:0000259" key="7">
    <source>
        <dbReference type="Pfam" id="PF13515"/>
    </source>
</evidence>
<evidence type="ECO:0000256" key="4">
    <source>
        <dbReference type="ARBA" id="ARBA00023136"/>
    </source>
</evidence>
<dbReference type="STRING" id="288992.SAMN04488522_101460"/>
<gene>
    <name evidence="8" type="ORF">SAMN04488522_101460</name>
</gene>
<comment type="subcellular location">
    <subcellularLocation>
        <location evidence="1">Membrane</location>
        <topology evidence="1">Multi-pass membrane protein</topology>
    </subcellularLocation>
</comment>
<keyword evidence="2 5" id="KW-0812">Transmembrane</keyword>
<evidence type="ECO:0000313" key="9">
    <source>
        <dbReference type="Proteomes" id="UP000184287"/>
    </source>
</evidence>
<feature type="transmembrane region" description="Helical" evidence="5">
    <location>
        <begin position="100"/>
        <end position="118"/>
    </location>
</feature>
<organism evidence="8 9">
    <name type="scientific">Pedobacter caeni</name>
    <dbReference type="NCBI Taxonomy" id="288992"/>
    <lineage>
        <taxon>Bacteria</taxon>
        <taxon>Pseudomonadati</taxon>
        <taxon>Bacteroidota</taxon>
        <taxon>Sphingobacteriia</taxon>
        <taxon>Sphingobacteriales</taxon>
        <taxon>Sphingobacteriaceae</taxon>
        <taxon>Pedobacter</taxon>
    </lineage>
</organism>
<feature type="transmembrane region" description="Helical" evidence="5">
    <location>
        <begin position="148"/>
        <end position="170"/>
    </location>
</feature>
<evidence type="ECO:0000256" key="2">
    <source>
        <dbReference type="ARBA" id="ARBA00022692"/>
    </source>
</evidence>
<feature type="transmembrane region" description="Helical" evidence="5">
    <location>
        <begin position="75"/>
        <end position="94"/>
    </location>
</feature>
<reference evidence="9" key="1">
    <citation type="submission" date="2016-11" db="EMBL/GenBank/DDBJ databases">
        <authorList>
            <person name="Varghese N."/>
            <person name="Submissions S."/>
        </authorList>
    </citation>
    <scope>NUCLEOTIDE SEQUENCE [LARGE SCALE GENOMIC DNA]</scope>
    <source>
        <strain evidence="9">DSM 16990</strain>
    </source>
</reference>
<dbReference type="Pfam" id="PF12805">
    <property type="entry name" value="FUSC-like"/>
    <property type="match status" value="1"/>
</dbReference>
<evidence type="ECO:0000256" key="1">
    <source>
        <dbReference type="ARBA" id="ARBA00004141"/>
    </source>
</evidence>
<feature type="transmembrane region" description="Helical" evidence="5">
    <location>
        <begin position="36"/>
        <end position="63"/>
    </location>
</feature>
<feature type="transmembrane region" description="Helical" evidence="5">
    <location>
        <begin position="523"/>
        <end position="543"/>
    </location>
</feature>
<name>A0A1M4U7Z7_9SPHI</name>